<dbReference type="EMBL" id="CP064936">
    <property type="protein sequence ID" value="QQA00641.1"/>
    <property type="molecule type" value="Genomic_DNA"/>
</dbReference>
<dbReference type="KEGG" id="tper:IWA51_10300"/>
<dbReference type="Pfam" id="PF00150">
    <property type="entry name" value="Cellulase"/>
    <property type="match status" value="1"/>
</dbReference>
<evidence type="ECO:0000313" key="9">
    <source>
        <dbReference type="EMBL" id="QQA00641.1"/>
    </source>
</evidence>
<protein>
    <submittedName>
        <fullName evidence="9">Cellulase family glycosylhydrolase</fullName>
    </submittedName>
</protein>
<proteinExistence type="inferred from homology"/>
<dbReference type="GO" id="GO:0030245">
    <property type="term" value="P:cellulose catabolic process"/>
    <property type="evidence" value="ECO:0007669"/>
    <property type="project" value="UniProtKB-KW"/>
</dbReference>
<comment type="similarity">
    <text evidence="1 7">Belongs to the glycosyl hydrolase 5 (cellulase A) family.</text>
</comment>
<evidence type="ECO:0000256" key="4">
    <source>
        <dbReference type="ARBA" id="ARBA00023277"/>
    </source>
</evidence>
<evidence type="ECO:0000313" key="10">
    <source>
        <dbReference type="Proteomes" id="UP000595224"/>
    </source>
</evidence>
<evidence type="ECO:0000256" key="3">
    <source>
        <dbReference type="ARBA" id="ARBA00023001"/>
    </source>
</evidence>
<reference evidence="9 10" key="1">
    <citation type="submission" date="2020-11" db="EMBL/GenBank/DDBJ databases">
        <title>Treponema Peruensis nv. sp., first commensal Treponema isolated from human feces.</title>
        <authorList>
            <person name="Belkhou C."/>
            <person name="Raes J."/>
        </authorList>
    </citation>
    <scope>NUCLEOTIDE SEQUENCE [LARGE SCALE GENOMIC DNA]</scope>
    <source>
        <strain evidence="9 10">RCC2812</strain>
    </source>
</reference>
<evidence type="ECO:0000256" key="6">
    <source>
        <dbReference type="ARBA" id="ARBA00023326"/>
    </source>
</evidence>
<dbReference type="GO" id="GO:0005576">
    <property type="term" value="C:extracellular region"/>
    <property type="evidence" value="ECO:0007669"/>
    <property type="project" value="TreeGrafter"/>
</dbReference>
<dbReference type="PANTHER" id="PTHR31297">
    <property type="entry name" value="GLUCAN ENDO-1,6-BETA-GLUCOSIDASE B"/>
    <property type="match status" value="1"/>
</dbReference>
<dbReference type="PANTHER" id="PTHR31297:SF41">
    <property type="entry name" value="ENDOGLUCANASE, PUTATIVE (AFU_ORTHOLOGUE AFUA_5G01830)-RELATED"/>
    <property type="match status" value="1"/>
</dbReference>
<keyword evidence="6" id="KW-0624">Polysaccharide degradation</keyword>
<evidence type="ECO:0000256" key="5">
    <source>
        <dbReference type="ARBA" id="ARBA00023295"/>
    </source>
</evidence>
<dbReference type="GO" id="GO:0009986">
    <property type="term" value="C:cell surface"/>
    <property type="evidence" value="ECO:0007669"/>
    <property type="project" value="TreeGrafter"/>
</dbReference>
<dbReference type="Proteomes" id="UP000595224">
    <property type="component" value="Chromosome"/>
</dbReference>
<keyword evidence="4" id="KW-0119">Carbohydrate metabolism</keyword>
<evidence type="ECO:0000256" key="7">
    <source>
        <dbReference type="RuleBase" id="RU361153"/>
    </source>
</evidence>
<dbReference type="AlphaFoldDB" id="A0A7T3V4U1"/>
<dbReference type="Gene3D" id="3.20.20.80">
    <property type="entry name" value="Glycosidases"/>
    <property type="match status" value="1"/>
</dbReference>
<dbReference type="PROSITE" id="PS00659">
    <property type="entry name" value="GLYCOSYL_HYDROL_F5"/>
    <property type="match status" value="1"/>
</dbReference>
<accession>A0A7T3V4U1</accession>
<evidence type="ECO:0000256" key="1">
    <source>
        <dbReference type="ARBA" id="ARBA00005641"/>
    </source>
</evidence>
<keyword evidence="2 7" id="KW-0378">Hydrolase</keyword>
<gene>
    <name evidence="9" type="ORF">IWA51_10300</name>
</gene>
<organism evidence="9 10">
    <name type="scientific">Treponema peruense</name>
    <dbReference type="NCBI Taxonomy" id="2787628"/>
    <lineage>
        <taxon>Bacteria</taxon>
        <taxon>Pseudomonadati</taxon>
        <taxon>Spirochaetota</taxon>
        <taxon>Spirochaetia</taxon>
        <taxon>Spirochaetales</taxon>
        <taxon>Treponemataceae</taxon>
        <taxon>Treponema</taxon>
    </lineage>
</organism>
<dbReference type="InterPro" id="IPR001547">
    <property type="entry name" value="Glyco_hydro_5"/>
</dbReference>
<evidence type="ECO:0000259" key="8">
    <source>
        <dbReference type="Pfam" id="PF00150"/>
    </source>
</evidence>
<keyword evidence="5 7" id="KW-0326">Glycosidase</keyword>
<dbReference type="InterPro" id="IPR050386">
    <property type="entry name" value="Glycosyl_hydrolase_5"/>
</dbReference>
<keyword evidence="10" id="KW-1185">Reference proteome</keyword>
<name>A0A7T3V4U1_9SPIR</name>
<dbReference type="InterPro" id="IPR017853">
    <property type="entry name" value="GH"/>
</dbReference>
<feature type="domain" description="Glycoside hydrolase family 5" evidence="8">
    <location>
        <begin position="22"/>
        <end position="317"/>
    </location>
</feature>
<evidence type="ECO:0000256" key="2">
    <source>
        <dbReference type="ARBA" id="ARBA00022801"/>
    </source>
</evidence>
<dbReference type="SUPFAM" id="SSF51445">
    <property type="entry name" value="(Trans)glycosidases"/>
    <property type="match status" value="1"/>
</dbReference>
<sequence>MNLKHGINLGGFLSQCNHKLEHYNSFVLQEDIMRIKLDGFDHVRLPVDYEVFETEDGIYKKDGFELVEKIITWCATYGLDIIIDLHKVFGYDFNNAGDSCKNNLFGNENLQQRFLNLWNEISKTFSKFTNVAFEILNEVVEKENTDSWNSLIKKTVAVIRKNAPDTIIIYGGIQWNSANTLKFLEQPADKNIIWTFHFYEPLLFTHQKAYWVPAIKDCEDITYPGTMESYREKSIPIGYQGEAVVKCASAKMGISFIEEMITAAIDAARKADVKLYCGEFGVIDRAPVEDTLRWFKDVDYVFKKNMIGYSVWTYKEKDFGIYGNHYDSIRNELLELWRK</sequence>
<dbReference type="RefSeq" id="WP_198442350.1">
    <property type="nucleotide sequence ID" value="NZ_CBCSHE010000026.1"/>
</dbReference>
<dbReference type="GO" id="GO:0008422">
    <property type="term" value="F:beta-glucosidase activity"/>
    <property type="evidence" value="ECO:0007669"/>
    <property type="project" value="TreeGrafter"/>
</dbReference>
<keyword evidence="3" id="KW-0136">Cellulose degradation</keyword>
<dbReference type="InterPro" id="IPR018087">
    <property type="entry name" value="Glyco_hydro_5_CS"/>
</dbReference>